<feature type="transmembrane region" description="Helical" evidence="3">
    <location>
        <begin position="157"/>
        <end position="176"/>
    </location>
</feature>
<dbReference type="GO" id="GO:0006879">
    <property type="term" value="P:intracellular iron ion homeostasis"/>
    <property type="evidence" value="ECO:0007669"/>
    <property type="project" value="TreeGrafter"/>
</dbReference>
<name>A0A5N7BRA7_PETAA</name>
<dbReference type="InterPro" id="IPR051410">
    <property type="entry name" value="Ferric/Cupric_Reductase"/>
</dbReference>
<feature type="transmembrane region" description="Helical" evidence="3">
    <location>
        <begin position="92"/>
        <end position="113"/>
    </location>
</feature>
<dbReference type="GO" id="GO:0015677">
    <property type="term" value="P:copper ion import"/>
    <property type="evidence" value="ECO:0007669"/>
    <property type="project" value="TreeGrafter"/>
</dbReference>
<feature type="transmembrane region" description="Helical" evidence="3">
    <location>
        <begin position="30"/>
        <end position="48"/>
    </location>
</feature>
<evidence type="ECO:0000313" key="5">
    <source>
        <dbReference type="EMBL" id="KAE8384350.1"/>
    </source>
</evidence>
<keyword evidence="3" id="KW-0812">Transmembrane</keyword>
<dbReference type="PANTHER" id="PTHR32361:SF26">
    <property type="entry name" value="FAD-BINDING 8 DOMAIN-CONTAINING PROTEIN-RELATED"/>
    <property type="match status" value="1"/>
</dbReference>
<gene>
    <name evidence="5" type="ORF">BDV23DRAFT_177125</name>
</gene>
<feature type="transmembrane region" description="Helical" evidence="3">
    <location>
        <begin position="60"/>
        <end position="80"/>
    </location>
</feature>
<feature type="domain" description="Ferric reductase NAD binding" evidence="4">
    <location>
        <begin position="272"/>
        <end position="356"/>
    </location>
</feature>
<dbReference type="AlphaFoldDB" id="A0A5N7BRA7"/>
<feature type="transmembrane region" description="Helical" evidence="3">
    <location>
        <begin position="5"/>
        <end position="24"/>
    </location>
</feature>
<sequence length="413" mass="46202">MDAFAIYAIAASGTLVALFITKALTSPPEWTGWVAAFVSQHFTLPYFVNQHQLVNPWTRASVIFHLSYIAVNLFLVIFGATSVTGTGHQAGTLAVINLIFPISAIHLMTIPALKQKFDIHVSRNMCTMIGAVSLRVLTLLSLVWIHRNTWFPQLYLYIGMGIFGLTSVLQLGAFLYRNAIVSLNRNRNIKDSSGTATTAIKIRLIIPRPLKIPSVITSWSKGKQDILDLLIQPHHGITADILHHVSAIPEGSISFLALFSGPHRSSKDITYYKSALIVASGFSITAMIPFIKKMIYGYNMCTSQIHQVHLVWQVKTINIALAAQDLLNSLLKDNIMDNSYILSISIYMEKSQLVQNKLPFSKHKQAILHQGIPNYKKLISLEISRDQIKRLLNIHNKQDQTLLSELEYQSLSD</sequence>
<dbReference type="Pfam" id="PF08030">
    <property type="entry name" value="NAD_binding_6"/>
    <property type="match status" value="1"/>
</dbReference>
<evidence type="ECO:0000256" key="1">
    <source>
        <dbReference type="ARBA" id="ARBA00022448"/>
    </source>
</evidence>
<feature type="transmembrane region" description="Helical" evidence="3">
    <location>
        <begin position="271"/>
        <end position="291"/>
    </location>
</feature>
<accession>A0A5N7BRA7</accession>
<proteinExistence type="predicted"/>
<dbReference type="PANTHER" id="PTHR32361">
    <property type="entry name" value="FERRIC/CUPRIC REDUCTASE TRANSMEMBRANE COMPONENT"/>
    <property type="match status" value="1"/>
</dbReference>
<dbReference type="GO" id="GO:0000293">
    <property type="term" value="F:ferric-chelate reductase activity"/>
    <property type="evidence" value="ECO:0007669"/>
    <property type="project" value="TreeGrafter"/>
</dbReference>
<dbReference type="EMBL" id="ML735378">
    <property type="protein sequence ID" value="KAE8384350.1"/>
    <property type="molecule type" value="Genomic_DNA"/>
</dbReference>
<evidence type="ECO:0000256" key="2">
    <source>
        <dbReference type="ARBA" id="ARBA00023002"/>
    </source>
</evidence>
<dbReference type="GO" id="GO:0006826">
    <property type="term" value="P:iron ion transport"/>
    <property type="evidence" value="ECO:0007669"/>
    <property type="project" value="TreeGrafter"/>
</dbReference>
<dbReference type="OrthoDB" id="4494341at2759"/>
<evidence type="ECO:0000259" key="4">
    <source>
        <dbReference type="Pfam" id="PF08030"/>
    </source>
</evidence>
<dbReference type="Proteomes" id="UP000326877">
    <property type="component" value="Unassembled WGS sequence"/>
</dbReference>
<dbReference type="Gene3D" id="3.40.50.80">
    <property type="entry name" value="Nucleotide-binding domain of ferredoxin-NADP reductase (FNR) module"/>
    <property type="match status" value="1"/>
</dbReference>
<keyword evidence="2" id="KW-0560">Oxidoreductase</keyword>
<dbReference type="GO" id="GO:0005886">
    <property type="term" value="C:plasma membrane"/>
    <property type="evidence" value="ECO:0007669"/>
    <property type="project" value="TreeGrafter"/>
</dbReference>
<keyword evidence="3" id="KW-1133">Transmembrane helix</keyword>
<organism evidence="5">
    <name type="scientific">Petromyces alliaceus</name>
    <name type="common">Aspergillus alliaceus</name>
    <dbReference type="NCBI Taxonomy" id="209559"/>
    <lineage>
        <taxon>Eukaryota</taxon>
        <taxon>Fungi</taxon>
        <taxon>Dikarya</taxon>
        <taxon>Ascomycota</taxon>
        <taxon>Pezizomycotina</taxon>
        <taxon>Eurotiomycetes</taxon>
        <taxon>Eurotiomycetidae</taxon>
        <taxon>Eurotiales</taxon>
        <taxon>Aspergillaceae</taxon>
        <taxon>Aspergillus</taxon>
        <taxon>Aspergillus subgen. Circumdati</taxon>
    </lineage>
</organism>
<dbReference type="InterPro" id="IPR013121">
    <property type="entry name" value="Fe_red_NAD-bd_6"/>
</dbReference>
<evidence type="ECO:0000256" key="3">
    <source>
        <dbReference type="SAM" id="Phobius"/>
    </source>
</evidence>
<dbReference type="InterPro" id="IPR039261">
    <property type="entry name" value="FNR_nucleotide-bd"/>
</dbReference>
<keyword evidence="1" id="KW-0813">Transport</keyword>
<feature type="transmembrane region" description="Helical" evidence="3">
    <location>
        <begin position="125"/>
        <end position="145"/>
    </location>
</feature>
<dbReference type="CDD" id="cd06186">
    <property type="entry name" value="NOX_Duox_like_FAD_NADP"/>
    <property type="match status" value="1"/>
</dbReference>
<reference evidence="5" key="1">
    <citation type="submission" date="2019-04" db="EMBL/GenBank/DDBJ databases">
        <title>Friends and foes A comparative genomics studyof 23 Aspergillus species from section Flavi.</title>
        <authorList>
            <consortium name="DOE Joint Genome Institute"/>
            <person name="Kjaerbolling I."/>
            <person name="Vesth T."/>
            <person name="Frisvad J.C."/>
            <person name="Nybo J.L."/>
            <person name="Theobald S."/>
            <person name="Kildgaard S."/>
            <person name="Isbrandt T."/>
            <person name="Kuo A."/>
            <person name="Sato A."/>
            <person name="Lyhne E.K."/>
            <person name="Kogle M.E."/>
            <person name="Wiebenga A."/>
            <person name="Kun R.S."/>
            <person name="Lubbers R.J."/>
            <person name="Makela M.R."/>
            <person name="Barry K."/>
            <person name="Chovatia M."/>
            <person name="Clum A."/>
            <person name="Daum C."/>
            <person name="Haridas S."/>
            <person name="He G."/>
            <person name="LaButti K."/>
            <person name="Lipzen A."/>
            <person name="Mondo S."/>
            <person name="Riley R."/>
            <person name="Salamov A."/>
            <person name="Simmons B.A."/>
            <person name="Magnuson J.K."/>
            <person name="Henrissat B."/>
            <person name="Mortensen U.H."/>
            <person name="Larsen T.O."/>
            <person name="Devries R.P."/>
            <person name="Grigoriev I.V."/>
            <person name="Machida M."/>
            <person name="Baker S.E."/>
            <person name="Andersen M.R."/>
        </authorList>
    </citation>
    <scope>NUCLEOTIDE SEQUENCE [LARGE SCALE GENOMIC DNA]</scope>
    <source>
        <strain evidence="5">IBT 14317</strain>
    </source>
</reference>
<keyword evidence="3" id="KW-0472">Membrane</keyword>
<protein>
    <recommendedName>
        <fullName evidence="4">Ferric reductase NAD binding domain-containing protein</fullName>
    </recommendedName>
</protein>